<comment type="caution">
    <text evidence="2">The sequence shown here is derived from an EMBL/GenBank/DDBJ whole genome shotgun (WGS) entry which is preliminary data.</text>
</comment>
<dbReference type="PROSITE" id="PS00086">
    <property type="entry name" value="CYTOCHROME_P450"/>
    <property type="match status" value="1"/>
</dbReference>
<dbReference type="RefSeq" id="WP_162951564.1">
    <property type="nucleotide sequence ID" value="NZ_BLKX01000001.1"/>
</dbReference>
<proteinExistence type="inferred from homology"/>
<protein>
    <submittedName>
        <fullName evidence="2">Cytochrome P450 127A1</fullName>
    </submittedName>
</protein>
<dbReference type="PANTHER" id="PTHR46696:SF6">
    <property type="entry name" value="P450, PUTATIVE (EUROFUNG)-RELATED"/>
    <property type="match status" value="1"/>
</dbReference>
<dbReference type="PANTHER" id="PTHR46696">
    <property type="entry name" value="P450, PUTATIVE (EUROFUNG)-RELATED"/>
    <property type="match status" value="1"/>
</dbReference>
<dbReference type="Gene3D" id="1.10.630.10">
    <property type="entry name" value="Cytochrome P450"/>
    <property type="match status" value="1"/>
</dbReference>
<evidence type="ECO:0000256" key="1">
    <source>
        <dbReference type="ARBA" id="ARBA00010617"/>
    </source>
</evidence>
<evidence type="ECO:0000313" key="3">
    <source>
        <dbReference type="Proteomes" id="UP000465240"/>
    </source>
</evidence>
<dbReference type="InterPro" id="IPR036396">
    <property type="entry name" value="Cyt_P450_sf"/>
</dbReference>
<dbReference type="SUPFAM" id="SSF48264">
    <property type="entry name" value="Cytochrome P450"/>
    <property type="match status" value="1"/>
</dbReference>
<comment type="similarity">
    <text evidence="1">Belongs to the cytochrome P450 family.</text>
</comment>
<gene>
    <name evidence="2" type="primary">cyp127A1</name>
    <name evidence="2" type="ORF">MPRG_49350</name>
</gene>
<accession>A0ABQ1CB79</accession>
<organism evidence="2 3">
    <name type="scientific">Mycobacterium paragordonae</name>
    <dbReference type="NCBI Taxonomy" id="1389713"/>
    <lineage>
        <taxon>Bacteria</taxon>
        <taxon>Bacillati</taxon>
        <taxon>Actinomycetota</taxon>
        <taxon>Actinomycetes</taxon>
        <taxon>Mycobacteriales</taxon>
        <taxon>Mycobacteriaceae</taxon>
        <taxon>Mycobacterium</taxon>
    </lineage>
</organism>
<name>A0ABQ1CB79_9MYCO</name>
<sequence length="366" mass="40430">MTSANHVVQQQLSPAYHELFPVDRGAAFAMRRDLGPVGMVGDGVYCLTRRPDMLAVLRNPWMFPPAGTSPVTGLPITKDQHDLFVRLLDTAATASMLPSLRQRAADIIDGVAARAGCDGISEVAWPFVLAVFWDMCGLRHADARIDTDPLELHLRAGLIATRRHDPGADVISQITQEAPHLPDEEIQSMVVSGIWPSIVFLMTPIGAALLELARRPELRDRLRANPQDQLVFVNEVLRLEGGGVAGRRTAEPVTVAGVPIPAGATLLLEMGYINRDDSDEMSTNELRMDGRHCHYSFGVGPRRCPAGYFVRSLLVAFIEEWLSRIPVFDVEPGYVPRLHYPDRCLGSADLRQVLRELPLRWTPGLL</sequence>
<evidence type="ECO:0000313" key="2">
    <source>
        <dbReference type="EMBL" id="GFG81659.1"/>
    </source>
</evidence>
<dbReference type="InterPro" id="IPR017972">
    <property type="entry name" value="Cyt_P450_CS"/>
</dbReference>
<reference evidence="2 3" key="1">
    <citation type="journal article" date="2019" name="Emerg. Microbes Infect.">
        <title>Comprehensive subspecies identification of 175 nontuberculous mycobacteria species based on 7547 genomic profiles.</title>
        <authorList>
            <person name="Matsumoto Y."/>
            <person name="Kinjo T."/>
            <person name="Motooka D."/>
            <person name="Nabeya D."/>
            <person name="Jung N."/>
            <person name="Uechi K."/>
            <person name="Horii T."/>
            <person name="Iida T."/>
            <person name="Fujita J."/>
            <person name="Nakamura S."/>
        </authorList>
    </citation>
    <scope>NUCLEOTIDE SEQUENCE [LARGE SCALE GENOMIC DNA]</scope>
    <source>
        <strain evidence="2 3">JCM 18565</strain>
    </source>
</reference>
<dbReference type="Proteomes" id="UP000465240">
    <property type="component" value="Unassembled WGS sequence"/>
</dbReference>
<keyword evidence="3" id="KW-1185">Reference proteome</keyword>
<dbReference type="EMBL" id="BLKX01000001">
    <property type="protein sequence ID" value="GFG81659.1"/>
    <property type="molecule type" value="Genomic_DNA"/>
</dbReference>